<evidence type="ECO:0000313" key="1">
    <source>
        <dbReference type="EMBL" id="RJY19287.1"/>
    </source>
</evidence>
<dbReference type="AlphaFoldDB" id="A0A3A6UCD0"/>
<organism evidence="1 2">
    <name type="scientific">Parashewanella spongiae</name>
    <dbReference type="NCBI Taxonomy" id="342950"/>
    <lineage>
        <taxon>Bacteria</taxon>
        <taxon>Pseudomonadati</taxon>
        <taxon>Pseudomonadota</taxon>
        <taxon>Gammaproteobacteria</taxon>
        <taxon>Alteromonadales</taxon>
        <taxon>Shewanellaceae</taxon>
        <taxon>Parashewanella</taxon>
    </lineage>
</organism>
<evidence type="ECO:0000313" key="2">
    <source>
        <dbReference type="Proteomes" id="UP000273022"/>
    </source>
</evidence>
<dbReference type="Proteomes" id="UP000273022">
    <property type="component" value="Unassembled WGS sequence"/>
</dbReference>
<name>A0A3A6UCD0_9GAMM</name>
<gene>
    <name evidence="1" type="ORF">D5R81_01445</name>
</gene>
<reference evidence="1 2" key="1">
    <citation type="submission" date="2018-09" db="EMBL/GenBank/DDBJ databases">
        <title>Phylogeny of the Shewanellaceae, and recommendation for two new genera, Pseudoshewanella and Parashewanella.</title>
        <authorList>
            <person name="Wang G."/>
        </authorList>
    </citation>
    <scope>NUCLEOTIDE SEQUENCE [LARGE SCALE GENOMIC DNA]</scope>
    <source>
        <strain evidence="1 2">KCTC 22492</strain>
    </source>
</reference>
<protein>
    <submittedName>
        <fullName evidence="1">Uncharacterized protein</fullName>
    </submittedName>
</protein>
<dbReference type="RefSeq" id="WP_121851882.1">
    <property type="nucleotide sequence ID" value="NZ_CP037952.1"/>
</dbReference>
<keyword evidence="2" id="KW-1185">Reference proteome</keyword>
<accession>A0A3A6UCD0</accession>
<proteinExistence type="predicted"/>
<dbReference type="EMBL" id="QYYH01000005">
    <property type="protein sequence ID" value="RJY19287.1"/>
    <property type="molecule type" value="Genomic_DNA"/>
</dbReference>
<sequence length="176" mass="20130">MSVSLNCQVSSPEYTQRATDASTGPIDIKMLGEKEFDDFFENEFERLLASSTETERAKELLKMISGKKINNELRERVLLMGHLKSLIALHYQRDLNVELNCSGTDHPELTLLKVTFHFTSNYFYEDSEKVNSAQKEVIERLIERINPREAEDAHNDSIQVENIADVMVAKFLAQSS</sequence>
<comment type="caution">
    <text evidence="1">The sequence shown here is derived from an EMBL/GenBank/DDBJ whole genome shotgun (WGS) entry which is preliminary data.</text>
</comment>